<accession>A0AAW0D275</accession>
<evidence type="ECO:0000313" key="4">
    <source>
        <dbReference type="Proteomes" id="UP001383192"/>
    </source>
</evidence>
<dbReference type="InterPro" id="IPR003307">
    <property type="entry name" value="W2_domain"/>
</dbReference>
<dbReference type="Pfam" id="PF25504">
    <property type="entry name" value="HEAT_5MP1_2"/>
    <property type="match status" value="2"/>
</dbReference>
<reference evidence="3 4" key="1">
    <citation type="submission" date="2024-01" db="EMBL/GenBank/DDBJ databases">
        <title>A draft genome for a cacao thread blight-causing isolate of Paramarasmius palmivorus.</title>
        <authorList>
            <person name="Baruah I.K."/>
            <person name="Bukari Y."/>
            <person name="Amoako-Attah I."/>
            <person name="Meinhardt L.W."/>
            <person name="Bailey B.A."/>
            <person name="Cohen S.P."/>
        </authorList>
    </citation>
    <scope>NUCLEOTIDE SEQUENCE [LARGE SCALE GENOMIC DNA]</scope>
    <source>
        <strain evidence="3 4">GH-12</strain>
    </source>
</reference>
<proteinExistence type="inferred from homology"/>
<evidence type="ECO:0000259" key="2">
    <source>
        <dbReference type="PROSITE" id="PS51363"/>
    </source>
</evidence>
<dbReference type="InterPro" id="IPR016024">
    <property type="entry name" value="ARM-type_fold"/>
</dbReference>
<sequence>MSQQSAAQKPSLQGVRIKARKGAVKAQAKHEPTVFRDQLYKHLEAVPEGDFDAVTTKLIQAGSTLEFLKYADPLFEIILVGGLLQPGGSYYDDGAPISPFTIFSAKEPAEVEDLKKYVEVLNKLIRRYKYLQKPLEESALPGILQYIHRWSPAQKDKLAITTGLLLAQGLVNASALQSLTKDHLIKNGVLFTLLTIPSGYRADTPNPDVSINVLTIIFRAYLSEQSMDHLSAALKKGGIKDLLLFFPGNKREGRHLEEHFKKEGLPQVAEWWAKKQYAIVKDNIVKELHDLIEREEPAEQIIAAIRAQKETNPIPDPELISCIWQGLMSSVDWNARPDQIEGLAVREVGKFAPILEPFCTGPKTEVALINIVQVYCYEDTRIIKAFPQILKVLYNKDCISDQAIIYWHQKGSKPQGRQHFLKSTEALVKFLQEQEDEDEEDEE</sequence>
<keyword evidence="4" id="KW-1185">Reference proteome</keyword>
<dbReference type="InterPro" id="IPR051245">
    <property type="entry name" value="eIF5-mimic_regulator"/>
</dbReference>
<name>A0AAW0D275_9AGAR</name>
<dbReference type="PANTHER" id="PTHR14208">
    <property type="entry name" value="BASIC LEUCINE ZIPPER AND W2 DOMAIN-CONTAINING PROTEIN"/>
    <property type="match status" value="1"/>
</dbReference>
<evidence type="ECO:0000313" key="3">
    <source>
        <dbReference type="EMBL" id="KAK7045598.1"/>
    </source>
</evidence>
<dbReference type="CDD" id="cd11560">
    <property type="entry name" value="W2_eIF5C_like"/>
    <property type="match status" value="1"/>
</dbReference>
<dbReference type="SUPFAM" id="SSF48371">
    <property type="entry name" value="ARM repeat"/>
    <property type="match status" value="1"/>
</dbReference>
<dbReference type="InterPro" id="IPR043510">
    <property type="entry name" value="W2_5MP1/2"/>
</dbReference>
<dbReference type="PROSITE" id="PS51363">
    <property type="entry name" value="W2"/>
    <property type="match status" value="1"/>
</dbReference>
<dbReference type="AlphaFoldDB" id="A0AAW0D275"/>
<dbReference type="GO" id="GO:0016020">
    <property type="term" value="C:membrane"/>
    <property type="evidence" value="ECO:0007669"/>
    <property type="project" value="TreeGrafter"/>
</dbReference>
<comment type="caution">
    <text evidence="3">The sequence shown here is derived from an EMBL/GenBank/DDBJ whole genome shotgun (WGS) entry which is preliminary data.</text>
</comment>
<evidence type="ECO:0000256" key="1">
    <source>
        <dbReference type="ARBA" id="ARBA00008151"/>
    </source>
</evidence>
<dbReference type="GO" id="GO:0005737">
    <property type="term" value="C:cytoplasm"/>
    <property type="evidence" value="ECO:0007669"/>
    <property type="project" value="TreeGrafter"/>
</dbReference>
<dbReference type="EMBL" id="JAYKXP010000024">
    <property type="protein sequence ID" value="KAK7045598.1"/>
    <property type="molecule type" value="Genomic_DNA"/>
</dbReference>
<comment type="similarity">
    <text evidence="1">Belongs to the BZW family.</text>
</comment>
<protein>
    <recommendedName>
        <fullName evidence="2">W2 domain-containing protein</fullName>
    </recommendedName>
</protein>
<feature type="domain" description="W2" evidence="2">
    <location>
        <begin position="274"/>
        <end position="441"/>
    </location>
</feature>
<organism evidence="3 4">
    <name type="scientific">Paramarasmius palmivorus</name>
    <dbReference type="NCBI Taxonomy" id="297713"/>
    <lineage>
        <taxon>Eukaryota</taxon>
        <taxon>Fungi</taxon>
        <taxon>Dikarya</taxon>
        <taxon>Basidiomycota</taxon>
        <taxon>Agaricomycotina</taxon>
        <taxon>Agaricomycetes</taxon>
        <taxon>Agaricomycetidae</taxon>
        <taxon>Agaricales</taxon>
        <taxon>Marasmiineae</taxon>
        <taxon>Marasmiaceae</taxon>
        <taxon>Paramarasmius</taxon>
    </lineage>
</organism>
<dbReference type="Pfam" id="PF02020">
    <property type="entry name" value="W2"/>
    <property type="match status" value="1"/>
</dbReference>
<dbReference type="PANTHER" id="PTHR14208:SF2">
    <property type="entry name" value="PROTEIN KRASAVIETZ"/>
    <property type="match status" value="1"/>
</dbReference>
<dbReference type="Proteomes" id="UP001383192">
    <property type="component" value="Unassembled WGS sequence"/>
</dbReference>
<dbReference type="Gene3D" id="1.25.40.180">
    <property type="match status" value="1"/>
</dbReference>
<gene>
    <name evidence="3" type="ORF">VNI00_007430</name>
</gene>
<dbReference type="SMART" id="SM00515">
    <property type="entry name" value="eIF5C"/>
    <property type="match status" value="1"/>
</dbReference>
<dbReference type="InterPro" id="IPR057397">
    <property type="entry name" value="HEAT_5MP1_2"/>
</dbReference>